<dbReference type="InterPro" id="IPR056569">
    <property type="entry name" value="ArlJ-like"/>
</dbReference>
<dbReference type="OrthoDB" id="200343at2157"/>
<proteinExistence type="predicted"/>
<dbReference type="AlphaFoldDB" id="A0A1H3HFS7"/>
<reference evidence="9" key="1">
    <citation type="submission" date="2016-10" db="EMBL/GenBank/DDBJ databases">
        <authorList>
            <person name="Varghese N."/>
            <person name="Submissions S."/>
        </authorList>
    </citation>
    <scope>NUCLEOTIDE SEQUENCE [LARGE SCALE GENOMIC DNA]</scope>
    <source>
        <strain evidence="9">DC30,IBRC 10041,KCTC 4046</strain>
    </source>
</reference>
<dbReference type="GeneID" id="43837886"/>
<feature type="transmembrane region" description="Helical" evidence="6">
    <location>
        <begin position="574"/>
        <end position="596"/>
    </location>
</feature>
<evidence type="ECO:0000313" key="9">
    <source>
        <dbReference type="Proteomes" id="UP000199079"/>
    </source>
</evidence>
<dbReference type="Proteomes" id="UP000199079">
    <property type="component" value="Unassembled WGS sequence"/>
</dbReference>
<comment type="subcellular location">
    <subcellularLocation>
        <location evidence="1">Cell membrane</location>
        <topology evidence="1">Multi-pass membrane protein</topology>
    </subcellularLocation>
</comment>
<feature type="transmembrane region" description="Helical" evidence="6">
    <location>
        <begin position="629"/>
        <end position="648"/>
    </location>
</feature>
<feature type="domain" description="Type II secretion system protein GspF" evidence="7">
    <location>
        <begin position="467"/>
        <end position="591"/>
    </location>
</feature>
<keyword evidence="2" id="KW-1003">Cell membrane</keyword>
<evidence type="ECO:0000256" key="1">
    <source>
        <dbReference type="ARBA" id="ARBA00004651"/>
    </source>
</evidence>
<keyword evidence="8" id="KW-0969">Cilium</keyword>
<feature type="transmembrane region" description="Helical" evidence="6">
    <location>
        <begin position="392"/>
        <end position="415"/>
    </location>
</feature>
<dbReference type="RefSeq" id="WP_021073851.1">
    <property type="nucleotide sequence ID" value="NZ_FNPC01000003.1"/>
</dbReference>
<dbReference type="GO" id="GO:0005886">
    <property type="term" value="C:plasma membrane"/>
    <property type="evidence" value="ECO:0007669"/>
    <property type="project" value="UniProtKB-SubCell"/>
</dbReference>
<evidence type="ECO:0000256" key="3">
    <source>
        <dbReference type="ARBA" id="ARBA00022692"/>
    </source>
</evidence>
<gene>
    <name evidence="8" type="ORF">SAMN05216564_103232</name>
</gene>
<dbReference type="PANTHER" id="PTHR35402:SF1">
    <property type="entry name" value="TYPE II SECRETION SYSTEM PROTEIN GSPF DOMAIN-CONTAINING PROTEIN"/>
    <property type="match status" value="1"/>
</dbReference>
<dbReference type="PANTHER" id="PTHR35402">
    <property type="entry name" value="INTEGRAL MEMBRANE PROTEIN-RELATED"/>
    <property type="match status" value="1"/>
</dbReference>
<keyword evidence="5 6" id="KW-0472">Membrane</keyword>
<dbReference type="Pfam" id="PF00482">
    <property type="entry name" value="T2SSF"/>
    <property type="match status" value="2"/>
</dbReference>
<evidence type="ECO:0000256" key="6">
    <source>
        <dbReference type="SAM" id="Phobius"/>
    </source>
</evidence>
<evidence type="ECO:0000256" key="4">
    <source>
        <dbReference type="ARBA" id="ARBA00022989"/>
    </source>
</evidence>
<feature type="transmembrane region" description="Helical" evidence="6">
    <location>
        <begin position="427"/>
        <end position="448"/>
    </location>
</feature>
<name>A0A1H3HFS7_9EURY</name>
<feature type="transmembrane region" description="Helical" evidence="6">
    <location>
        <begin position="105"/>
        <end position="137"/>
    </location>
</feature>
<sequence>MSVSGPEEAATGTDLLGTAFYPVFQLVFDPDGDFVADIEAKLTEARMTDTVELYVSKALGIGILTGLVLWVVGSFASYTAFAVGIVDPNAVRLGIPVPDPELAAFLRSLAVPTAVFIAGLVFGSIGFVLGFGSLLVVPYSRSSSRKREIDMLLADSVSFMYALSVGGLNQLEILRAMAAAEDTYGEVSREFQSIVNETEYFGTDYRNAIRQQSMETPSEELSQFLTDMLSIVNSGGDMERFLSDKKEKHLRTAKQQQEMTLETLELFGEMYMTLSLFPLLLIILLVIMGMMGDSDDRLLYATVYLLIPLTGVGFLVLVSTVKQDEPGDGYLRPGDGSDRLETTSKEGLFHLGLVEGFVGRHSVFDRIKGREGTHKTLELLKQPHLFFKQNPLYTLVLTVPAAVVLVANAVVLGAAPTTVDAWIARPVWSTVIWAYVPLYLTLVPLAVFHEWHERSRTAIVGKLSENLRKLSSANDTGQTLLESIRTVSETSSGKLADEFDVMYAKVNYGMSLREAFIEFNNKYHIPRLARTVKLISEAQEASSQITDVLTTAAQASENQDDIDRERKSRTRMQVAIILMTYVTLLGVMAILQTQFIDVMAQLVDSGGDAAASGNQAGEMDFGGGVNPELLSLLFFHAVTIQAILSGFISGYIRNADIISGVKFVIVLLSIALATWIYVG</sequence>
<organism evidence="8 9">
    <name type="scientific">Halopenitus persicus</name>
    <dbReference type="NCBI Taxonomy" id="1048396"/>
    <lineage>
        <taxon>Archaea</taxon>
        <taxon>Methanobacteriati</taxon>
        <taxon>Methanobacteriota</taxon>
        <taxon>Stenosarchaea group</taxon>
        <taxon>Halobacteria</taxon>
        <taxon>Halobacteriales</taxon>
        <taxon>Haloferacaceae</taxon>
        <taxon>Halopenitus</taxon>
    </lineage>
</organism>
<evidence type="ECO:0000259" key="7">
    <source>
        <dbReference type="Pfam" id="PF00482"/>
    </source>
</evidence>
<dbReference type="EMBL" id="FNPC01000003">
    <property type="protein sequence ID" value="SDY13519.1"/>
    <property type="molecule type" value="Genomic_DNA"/>
</dbReference>
<feature type="transmembrane region" description="Helical" evidence="6">
    <location>
        <begin position="298"/>
        <end position="318"/>
    </location>
</feature>
<feature type="domain" description="Type II secretion system protein GspF" evidence="7">
    <location>
        <begin position="160"/>
        <end position="285"/>
    </location>
</feature>
<evidence type="ECO:0000256" key="5">
    <source>
        <dbReference type="ARBA" id="ARBA00023136"/>
    </source>
</evidence>
<feature type="transmembrane region" description="Helical" evidence="6">
    <location>
        <begin position="271"/>
        <end position="292"/>
    </location>
</feature>
<feature type="transmembrane region" description="Helical" evidence="6">
    <location>
        <begin position="660"/>
        <end position="678"/>
    </location>
</feature>
<keyword evidence="8" id="KW-0282">Flagellum</keyword>
<keyword evidence="4 6" id="KW-1133">Transmembrane helix</keyword>
<dbReference type="Gene3D" id="1.20.81.30">
    <property type="entry name" value="Type II secretion system (T2SS), domain F"/>
    <property type="match status" value="1"/>
</dbReference>
<dbReference type="InterPro" id="IPR018076">
    <property type="entry name" value="T2SS_GspF_dom"/>
</dbReference>
<keyword evidence="3 6" id="KW-0812">Transmembrane</keyword>
<protein>
    <submittedName>
        <fullName evidence="8">Flagellar protein FlaJ</fullName>
    </submittedName>
</protein>
<keyword evidence="8" id="KW-0966">Cell projection</keyword>
<evidence type="ECO:0000313" key="8">
    <source>
        <dbReference type="EMBL" id="SDY13519.1"/>
    </source>
</evidence>
<evidence type="ECO:0000256" key="2">
    <source>
        <dbReference type="ARBA" id="ARBA00022475"/>
    </source>
</evidence>
<keyword evidence="9" id="KW-1185">Reference proteome</keyword>
<accession>A0A1H3HFS7</accession>
<feature type="transmembrane region" description="Helical" evidence="6">
    <location>
        <begin position="61"/>
        <end position="85"/>
    </location>
</feature>
<dbReference type="InterPro" id="IPR042094">
    <property type="entry name" value="T2SS_GspF_sf"/>
</dbReference>